<gene>
    <name evidence="1" type="ORF">NTH_02916</name>
</gene>
<proteinExistence type="predicted"/>
<keyword evidence="2" id="KW-1185">Reference proteome</keyword>
<name>A0ABY5MKD1_9HYPH</name>
<evidence type="ECO:0008006" key="3">
    <source>
        <dbReference type="Google" id="ProtNLM"/>
    </source>
</evidence>
<dbReference type="EMBL" id="CP030941">
    <property type="protein sequence ID" value="UUP18435.1"/>
    <property type="molecule type" value="Genomic_DNA"/>
</dbReference>
<dbReference type="InterPro" id="IPR052894">
    <property type="entry name" value="AsmA-related"/>
</dbReference>
<dbReference type="PANTHER" id="PTHR30441:SF4">
    <property type="entry name" value="PROTEIN ASMA"/>
    <property type="match status" value="1"/>
</dbReference>
<dbReference type="RefSeq" id="WP_338530667.1">
    <property type="nucleotide sequence ID" value="NZ_CP030941.1"/>
</dbReference>
<protein>
    <recommendedName>
        <fullName evidence="3">AsmA family protein</fullName>
    </recommendedName>
</protein>
<sequence>MTLARKGVWAASAAVVLALLVVFGLPVIASTQIVRDSVASQMSAWSGYRVRLDETPQIQVWPAFRAVLHDVSLADWNPGDPAPVVEAERIEIDLSALAALRGDVVFTKMRLIRPLIRLRPGEDGYTLPAPKGWGKLARSVEAARALVSSAPASPDLQGLPNDVFGTIEIVEGRLIAQGSGEHTDLMTSITGQLDWPALNRQASLSASGIWHGESVKIAASSAQPLILLGGGSAPVDVSIQSAPANATYKGTASFAGDSFIDGQISLAAPSLNRLMEWTHALTFAGNRVGPVTLSAQVTGDQRRLKFENAAIGFNGSGGKGLLDVSLGNGRPAVAGTLAFDALDLRALLNAFNPFSRTVMADGREQHLRIGGFDVDLRLSSTTAALGSVKLSGVAAAVKVKDGLETFDVSDASAFGGNLQFGMRADRTGAQDMIELRMTGEQIQTGEFGAAFGLERLVPQAQGSFSLMVRGTGSDLETVLQGADGSFTATLGKGTVPGLDMTRFLALSQEGDFFPLAALSEGTLAIDNAELRATITKGVAQIDRADARSGPYAISLDGLVPIAGRGLALYGTLGHAQNEAAAPPAPLMFFVGGSWSAPFIASFHAPAPQ</sequence>
<reference evidence="1 2" key="1">
    <citation type="submission" date="2018-07" db="EMBL/GenBank/DDBJ databases">
        <title>Genome sequence of Nitratireductor thuwali#1536.</title>
        <authorList>
            <person name="Michoud G."/>
            <person name="Merlino G."/>
            <person name="Sefrji F.O."/>
            <person name="Daffonchio D."/>
        </authorList>
    </citation>
    <scope>NUCLEOTIDE SEQUENCE [LARGE SCALE GENOMIC DNA]</scope>
    <source>
        <strain evidence="2">Nit1536</strain>
    </source>
</reference>
<evidence type="ECO:0000313" key="1">
    <source>
        <dbReference type="EMBL" id="UUP18435.1"/>
    </source>
</evidence>
<dbReference type="PANTHER" id="PTHR30441">
    <property type="entry name" value="DUF748 DOMAIN-CONTAINING PROTEIN"/>
    <property type="match status" value="1"/>
</dbReference>
<organism evidence="1 2">
    <name type="scientific">Nitratireductor thuwali</name>
    <dbReference type="NCBI Taxonomy" id="2267699"/>
    <lineage>
        <taxon>Bacteria</taxon>
        <taxon>Pseudomonadati</taxon>
        <taxon>Pseudomonadota</taxon>
        <taxon>Alphaproteobacteria</taxon>
        <taxon>Hyphomicrobiales</taxon>
        <taxon>Phyllobacteriaceae</taxon>
        <taxon>Nitratireductor</taxon>
    </lineage>
</organism>
<evidence type="ECO:0000313" key="2">
    <source>
        <dbReference type="Proteomes" id="UP001342418"/>
    </source>
</evidence>
<dbReference type="Proteomes" id="UP001342418">
    <property type="component" value="Chromosome"/>
</dbReference>
<accession>A0ABY5MKD1</accession>